<feature type="region of interest" description="Disordered" evidence="5">
    <location>
        <begin position="4283"/>
        <end position="4303"/>
    </location>
</feature>
<dbReference type="Proteomes" id="UP000041254">
    <property type="component" value="Unassembled WGS sequence"/>
</dbReference>
<feature type="signal peptide" evidence="7">
    <location>
        <begin position="1"/>
        <end position="20"/>
    </location>
</feature>
<dbReference type="Gene3D" id="2.160.20.10">
    <property type="entry name" value="Single-stranded right-handed beta-helix, Pectin lyase-like"/>
    <property type="match status" value="1"/>
</dbReference>
<evidence type="ECO:0000259" key="8">
    <source>
        <dbReference type="PROSITE" id="PS51484"/>
    </source>
</evidence>
<gene>
    <name evidence="9" type="ORF">Vbra_2943</name>
</gene>
<dbReference type="InterPro" id="IPR013783">
    <property type="entry name" value="Ig-like_fold"/>
</dbReference>
<dbReference type="PhylomeDB" id="A0A0G4EN69"/>
<dbReference type="InterPro" id="IPR008979">
    <property type="entry name" value="Galactose-bd-like_sf"/>
</dbReference>
<feature type="transmembrane region" description="Helical" evidence="6">
    <location>
        <begin position="4180"/>
        <end position="4202"/>
    </location>
</feature>
<dbReference type="InterPro" id="IPR011050">
    <property type="entry name" value="Pectin_lyase_fold/virulence"/>
</dbReference>
<dbReference type="InterPro" id="IPR052387">
    <property type="entry name" value="Fibrocystin"/>
</dbReference>
<dbReference type="InParanoid" id="A0A0G4EN69"/>
<evidence type="ECO:0000256" key="3">
    <source>
        <dbReference type="ARBA" id="ARBA00022729"/>
    </source>
</evidence>
<evidence type="ECO:0000256" key="6">
    <source>
        <dbReference type="SAM" id="Phobius"/>
    </source>
</evidence>
<keyword evidence="6" id="KW-0472">Membrane</keyword>
<reference evidence="9 10" key="1">
    <citation type="submission" date="2014-11" db="EMBL/GenBank/DDBJ databases">
        <authorList>
            <person name="Zhu J."/>
            <person name="Qi W."/>
            <person name="Song R."/>
        </authorList>
    </citation>
    <scope>NUCLEOTIDE SEQUENCE [LARGE SCALE GENOMIC DNA]</scope>
</reference>
<dbReference type="OrthoDB" id="446578at2759"/>
<feature type="region of interest" description="Disordered" evidence="5">
    <location>
        <begin position="1407"/>
        <end position="1426"/>
    </location>
</feature>
<dbReference type="InterPro" id="IPR055401">
    <property type="entry name" value="CEMIP_beta-hel_dom"/>
</dbReference>
<keyword evidence="6" id="KW-1133">Transmembrane helix</keyword>
<dbReference type="PROSITE" id="PS51484">
    <property type="entry name" value="G8"/>
    <property type="match status" value="1"/>
</dbReference>
<dbReference type="Gene3D" id="2.60.40.10">
    <property type="entry name" value="Immunoglobulins"/>
    <property type="match status" value="6"/>
</dbReference>
<dbReference type="Pfam" id="PF24606">
    <property type="entry name" value="CEMIP_beta-hel"/>
    <property type="match status" value="1"/>
</dbReference>
<dbReference type="SUPFAM" id="SSF49785">
    <property type="entry name" value="Galactose-binding domain-like"/>
    <property type="match status" value="1"/>
</dbReference>
<dbReference type="InterPro" id="IPR012334">
    <property type="entry name" value="Pectin_lyas_fold"/>
</dbReference>
<feature type="compositionally biased region" description="Basic and acidic residues" evidence="5">
    <location>
        <begin position="339"/>
        <end position="351"/>
    </location>
</feature>
<dbReference type="InterPro" id="IPR014756">
    <property type="entry name" value="Ig_E-set"/>
</dbReference>
<dbReference type="SMART" id="SM00429">
    <property type="entry name" value="IPT"/>
    <property type="match status" value="7"/>
</dbReference>
<evidence type="ECO:0000256" key="5">
    <source>
        <dbReference type="SAM" id="MobiDB-lite"/>
    </source>
</evidence>
<dbReference type="InterPro" id="IPR019316">
    <property type="entry name" value="G8_domain"/>
</dbReference>
<evidence type="ECO:0000313" key="9">
    <source>
        <dbReference type="EMBL" id="CEL99282.1"/>
    </source>
</evidence>
<dbReference type="SUPFAM" id="SSF81296">
    <property type="entry name" value="E set domains"/>
    <property type="match status" value="4"/>
</dbReference>
<dbReference type="EMBL" id="CDMY01000277">
    <property type="protein sequence ID" value="CEL99282.1"/>
    <property type="molecule type" value="Genomic_DNA"/>
</dbReference>
<dbReference type="GO" id="GO:0005886">
    <property type="term" value="C:plasma membrane"/>
    <property type="evidence" value="ECO:0007669"/>
    <property type="project" value="UniProtKB-SubCell"/>
</dbReference>
<sequence>MGRYRSVLLILALLVPWSYAQPAKTTVTSVRPRKGSLMGGSFLWIEGNELTPESRDALESTSTVVYIGTTPCDIVEYDHTPNQIKCETRPRLDENGVLEPKNNIEIQVHIITPIYASQIVTSAKYNYEWGQTPTITSMTSATTAGSEFKIEGSLKLSNIDHHQIWIGGKRCETPDAEEGVSYNQRVTCTVYEELPCGRHSIVHKAQNIEEDWSGYGRAYAEPYAAQYDVATGESWHVTVYPSVREVTPDTTGQNGGDIVHINGTSFPESMDGLGPEDVNVTLAGIPCDVLTVEPEMITCKARAKQDVATSDPWKMGPRGVPRRRYSWYKVGNSRIAREDVFNPDHANDDQQKPYPNSPIMEDVTQTSVSFYKNAGGEDDNYGEEMVMYFIPPVSGKYVFYATADDQATLEMYSGGQWQAPIINIESATSPDWYYWKAAGQISAEQDLVAETPYLMRARVWEWTGVSRFRLAARIKAVDGLDQPAKQLLRQYHSMTAVVMLHIIHDEVADPTLKYRYGFIKLHVGETIVPIYGNVTSSQFRNAIQNAGIPVDRYWGWSDGPDVYRVVQFGVPGKVGDGVIPTITASEDTEKGGLTRGNCSLASPPVMVVEQGDPKDVFLSPIPADFFRAAVPPDYNQVDVEVTGMVAAHQKDDSAYGHTFTYDTSRTPEVTAIDKTDVKMGDQLTITIRNIANAVAEDVTVMIGKAPCEVDSVDAADPGTITCTVGAGEFGSNIPLEVLVKSRGIATLGSGYPAGGMGYLQWITADASPVDGSEAGGLPITITGSGFKAALEENVVKVGSELCTITAASYTSITCLTPEGTGGAVVKVNEGADGLPASSGIEAFNFTYSDLKTPEIDTIEVGNGSDPLIVPASVSRSITITGEKFGEPGTTYDILDEADKNREPPMTVFFGNRPCRILQINIDTNPDTVLCRLKRVHPEPDVPVTEVPPTLTVTDWGKAKIRGTDANTQLNMTYKITKVNNGVMPSGGLYGGTQIEIDGEGFALDPLTADYNVYLWFDYTHEGFEETKEKQAEIKLDCKVTEATATRIECVTPSLCDFAWPVREEYTNAEEAAQEICTKNLEVTGYINLTVNSVQPLCEDSGSNCMFKYTAKQTNTLTSMSHTTGKSGTEVTFTAQLADTAESKATTGDTARLLLGNHATDSHVESELCDVTSISGSTLTAKCTIPEYPASQLPVTLWIKGDGYAKDATNVAAEGFLNQLILTEVKPRRSSMEGGRVITLIGEGFSPQADQNEVKILDPSNNDNEWGDCTPIEASHTRLKCMTSKKPDTVGNDKFQLADIKVRVLGQDETLFTTDTSSRRRRLTPKTEISLHPSDRIRRRLRAHGKGGVASRFSLHKKELSYHRHHDVDIALGGGTHHNTHRTKGDAEAAAWTSHAVRLLRQEREISGADSRRRLSAPRGDAGNATIHTEPDDIVVTMIRDWAKEDVGSHRRRRLQTVVWPDDLIAKSSKCETRCNCQVAYIDTGITPKVLQDGNNPNVDNNKVTIESGFKKGQTLEIKGMGTDHTFKTFFEEKDVQPPLVTDSCSLTDDDTQEVPESDKRKVVIGGKECAITDWQSADATSIKCTLGDTPAGTHWVEVYVGGKGLAASFQITFELAVTGVTSDGSGPGSVAGGQLITFAGRGFSDIPNDNRITVCGLPCAVEDGPVYGQATCRTPPVLTEADIGQLADRNVVLPLEIFPHEATLSSLDETANKEYDKSRIFDNDPETAGTIDHGADSGDRCYVGIDMGEKVKGYLTNLAFFPPATHHERNFFKLGEFQWSNDGSTWTTFMRLADARPNEGWNEFTAREFKVEETDELGTPVTARYFRYWGATHRCYIHDIKFEGHVVVATAAGGECPTHVQIKPKPTFITKPPTPSNAVADASYVVAYSWANTPLISSIGKETDNSKYGSSLGNDTVSIKGTGLNPGTEPPERIVKFNGVECEVTTATETEWKCTTGRRDTSTMQTFSVDVKVPGRGNAMVENTETVYFRYLDRWSDVNTWKDFEEPAEDDFVIIPDGQCVLLDVSPPKLEMLLIHGMLVWDRKDLKLESTYIWIHGGIWELGTQAEPFEQNAEIVLHGDKFDTIAMPHVGNKMLAVSPSSTVGRMGLMDIHGKVRKRVWTFLAETALKDDTEITLKTEVDWAEDEEIFITSCTSSLGQIEVHKVASSAGNIVTLQTPLKHDHIVTTVTQAKLDEWNVDIVKDHEPATLTCEAGLMTRNIKIHGDENSPKQKYGVHTMAAVGALQRFENAELYHCGQQGNLGRYCSHFHLSSILHDGYIKANSVHHSFQRGTTIHGVWYAKITDNCYYDVAGHTVFVEDGAEKYNRIEGNLVALTRKNPVMLKGDLKPASFWQVRIHHATSTSPLQSEVMHGCLSLFPCQQIPSNYWRHNVAAGSVSWGFWFELTGRPTGPSATMDLCPIKEHVGQYKNNSAHSNSIGLRIYPGWNPMADPCGGSVTKPQYLDTLLSYRNGRGVFHKEVGDAHHHGYRLFENGLGVEWEKMHEDVGEKSPPNFYKMLVVGSVDGSGGSGIMAPQKEYWGIEDAYFVNLGNNYAIKPCTKCLSDTDMAQGAYTTRVKNLKFVNSNKRVDWTLKDIIWDLDGSFTGLGANSWATQYFAFNNRSSCRHMNEDDTYDKGLVCTRPIRKVKFKSMEPRELLWREMEIFGADSWEAEKQVVDSGLPPQTDRIPYRPRDFSGWAVPLQADAYYNITWNSAMRSNFREFKLEYGVPDYIEKYKEMAATTNREPKEWMGMYWQWDNWRDHFLVTVPTWYDSNKYDESWTEANTVGWDGVLGGNCAGSLGGKCTTIDAKDNESAPLVRIIGLEKKGPEGDPDLFSLYTETEKPITTLTNEMAFGTHILPGGRAHNGTFALMLNTDKIYQQGEIANLSSPFTMAIKARQCEETGCPAIEEGDWGDTRYAWSEADTWVRPGDDVDEGKHRRIEGFFEDASEFGGSNSFPKSGDPLIIPSTRWIYIDATAAGALENEIIPELDVRGRLDILITDFQDAEGGGGRNILLKAKNIRVSGMLHIDYRATDFTATIELHGNDLDKSMTPYAEDVWLGNKAVGVVGQLNLLGATTTPWAKLETTAEAGTQSIDVRSIGVLQGWAANDVLVIGSTEYDWREIEEVKITSVGDPSGPVGDTGVYVTRVNIAPALQKRHYAGVETVTDAAGNTRTVEMRAPVGKITRNVVVRGALPDGDPNKVFGGHLAVVAVAQEDVDQGVTTYRYGHIDAKYVHFENAGKQSLPWGALNFEYHLSKNDGGRDEAMEIVEGVYPNSVIGCSFSLLNYGTVLRGIHNTRIDSNVYYHGCKQTVEAWNDADRNEITNNLVVGTRRDPEDPDDWLITYASFYLAAKQTWVTGNVASGSQDTGFMIVADDCGQETVRSNEVVGAVIGVYMWPEMGAGGTGGTTGNQCKALNKWTIWKAAHFGVLVVDTGADMQLNSVTVSDSHIGISLNFVHYTKIQYAWLQDTILMGTTAASTRTDGDTCYGQTCLAFTKGDVEPNGCNSVFAGPEFVPVTGETVRRVGFMTVQKTNRAKTCVMDVGLDAGEGGMDCRPPTVPERMCSPPWERRYGVRGGIYAHVELRNTVFAKFKDECNEKAYAVAHNPSQPDYTPDMDFYQTKWIDTENGQKFRLDTRAGEGGTGCNPDDATGVCDAVQLTFGHDMDGTLLGQGTSGLFTPKESVAVIDNYPDCEDLTDMRLKFCRSLKFRWFSLYSLDPDSGSRRIPPMVMRREVANGTEKEFAAQGMGNDECAKRFYYSLVQAPLVPDREYNLTLLGTTPNSMELHYMSPDEDDKILLNIFYRDPIKRHVFRNGVERESSLALTTKPVLVNATHGTNANNPQLRRFHLVMQGGRQAEYGKNYIVIRTTTIVQLNLKLDVPLDDFTDTRRGKMINNIATLLEISADRIKIADVQPLKSRRLHDAIYEAGGRTVGSFVNGIVRRLQADGSTEVNANIEPEGGEDATPGEQENYDTVMEAQRALDTRLRDANNRTKLFNDMQEPPNEMRVLAMTSIPPSHCADGDCPPPVFSPIAAMLSNDTDEVPMQLTVTLHVDYAQDETGIRYYAIRWGDQRLSPIKDLIDLPLQHVASNIKPNYGVSKLSYTFTNEPIPPGAAYIMAFSKNIYGVSADYAFVGITDNNNGSYDVLGAGRGSSADDQLGDGLPSWAEPKKEDKGLSTEMAFLIGALCCLAVITIAAAIVYFTCFRKRAKFVAAPSKTFGETAIASAPPVKGAEVPYEQHRVSDASTENVKPLRGAPASTDEKWSDVYNRYFSWVTKQEGAAATNQPLSPKADTVGKKGDVYT</sequence>
<name>A0A0G4EN69_VITBC</name>
<dbReference type="Pfam" id="PF10162">
    <property type="entry name" value="G8"/>
    <property type="match status" value="2"/>
</dbReference>
<organism evidence="9 10">
    <name type="scientific">Vitrella brassicaformis (strain CCMP3155)</name>
    <dbReference type="NCBI Taxonomy" id="1169540"/>
    <lineage>
        <taxon>Eukaryota</taxon>
        <taxon>Sar</taxon>
        <taxon>Alveolata</taxon>
        <taxon>Colpodellida</taxon>
        <taxon>Vitrellaceae</taxon>
        <taxon>Vitrella</taxon>
    </lineage>
</organism>
<evidence type="ECO:0000256" key="2">
    <source>
        <dbReference type="ARBA" id="ARBA00022475"/>
    </source>
</evidence>
<keyword evidence="3 7" id="KW-0732">Signal</keyword>
<dbReference type="PANTHER" id="PTHR46769">
    <property type="entry name" value="POLYCYSTIC KIDNEY AND HEPATIC DISEASE 1 (AUTOSOMAL RECESSIVE)-LIKE 1"/>
    <property type="match status" value="1"/>
</dbReference>
<evidence type="ECO:0000256" key="1">
    <source>
        <dbReference type="ARBA" id="ARBA00004236"/>
    </source>
</evidence>
<keyword evidence="4" id="KW-0325">Glycoprotein</keyword>
<evidence type="ECO:0000313" key="10">
    <source>
        <dbReference type="Proteomes" id="UP000041254"/>
    </source>
</evidence>
<dbReference type="Gene3D" id="2.60.120.260">
    <property type="entry name" value="Galactose-binding domain-like"/>
    <property type="match status" value="1"/>
</dbReference>
<evidence type="ECO:0000256" key="7">
    <source>
        <dbReference type="SAM" id="SignalP"/>
    </source>
</evidence>
<dbReference type="VEuPathDB" id="CryptoDB:Vbra_2943"/>
<keyword evidence="2" id="KW-1003">Cell membrane</keyword>
<evidence type="ECO:0000256" key="4">
    <source>
        <dbReference type="ARBA" id="ARBA00023180"/>
    </source>
</evidence>
<dbReference type="Pfam" id="PF01833">
    <property type="entry name" value="TIG"/>
    <property type="match status" value="6"/>
</dbReference>
<feature type="domain" description="G8" evidence="8">
    <location>
        <begin position="1999"/>
        <end position="2125"/>
    </location>
</feature>
<protein>
    <recommendedName>
        <fullName evidence="8">G8 domain-containing protein</fullName>
    </recommendedName>
</protein>
<comment type="subcellular location">
    <subcellularLocation>
        <location evidence="1">Cell membrane</location>
    </subcellularLocation>
</comment>
<accession>A0A0G4EN69</accession>
<keyword evidence="10" id="KW-1185">Reference proteome</keyword>
<proteinExistence type="predicted"/>
<dbReference type="SMART" id="SM01225">
    <property type="entry name" value="G8"/>
    <property type="match status" value="2"/>
</dbReference>
<dbReference type="PANTHER" id="PTHR46769:SF2">
    <property type="entry name" value="FIBROCYSTIN-L ISOFORM 2 PRECURSOR-RELATED"/>
    <property type="match status" value="1"/>
</dbReference>
<dbReference type="InterPro" id="IPR002909">
    <property type="entry name" value="IPT_dom"/>
</dbReference>
<dbReference type="STRING" id="1169540.A0A0G4EN69"/>
<feature type="compositionally biased region" description="Basic and acidic residues" evidence="5">
    <location>
        <begin position="4294"/>
        <end position="4303"/>
    </location>
</feature>
<dbReference type="CDD" id="cd00603">
    <property type="entry name" value="IPT_PCSR"/>
    <property type="match status" value="8"/>
</dbReference>
<dbReference type="SUPFAM" id="SSF51126">
    <property type="entry name" value="Pectin lyase-like"/>
    <property type="match status" value="1"/>
</dbReference>
<keyword evidence="6" id="KW-0812">Transmembrane</keyword>
<feature type="region of interest" description="Disordered" evidence="5">
    <location>
        <begin position="339"/>
        <end position="359"/>
    </location>
</feature>
<feature type="chain" id="PRO_5005187362" description="G8 domain-containing protein" evidence="7">
    <location>
        <begin position="21"/>
        <end position="4303"/>
    </location>
</feature>